<dbReference type="Proteomes" id="UP000316560">
    <property type="component" value="Unassembled WGS sequence"/>
</dbReference>
<dbReference type="RefSeq" id="WP_141989909.1">
    <property type="nucleotide sequence ID" value="NZ_VFRA01000001.1"/>
</dbReference>
<keyword evidence="2" id="KW-1185">Reference proteome</keyword>
<proteinExistence type="predicted"/>
<name>A0A8H2K7K3_9MICO</name>
<dbReference type="EMBL" id="VFRA01000001">
    <property type="protein sequence ID" value="TQO19472.1"/>
    <property type="molecule type" value="Genomic_DNA"/>
</dbReference>
<comment type="caution">
    <text evidence="1">The sequence shown here is derived from an EMBL/GenBank/DDBJ whole genome shotgun (WGS) entry which is preliminary data.</text>
</comment>
<evidence type="ECO:0000313" key="1">
    <source>
        <dbReference type="EMBL" id="TQO19472.1"/>
    </source>
</evidence>
<accession>A0A8H2K7K3</accession>
<protein>
    <submittedName>
        <fullName evidence="1">Uncharacterized protein</fullName>
    </submittedName>
</protein>
<evidence type="ECO:0000313" key="2">
    <source>
        <dbReference type="Proteomes" id="UP000316560"/>
    </source>
</evidence>
<sequence>MFLVEADDEFDPGFAGKNVKRFDSTVVSGAVGHDQKTVDTEGDLVSLNELHPMTDELAVPMEADSGDDGWEQLAFRRAIPAGCRGFDRVPGDIGRRALAVMVTAATIWVKYGGQSPIGGTVYPTDSTWL</sequence>
<dbReference type="AlphaFoldDB" id="A0A8H2K7K3"/>
<organism evidence="1 2">
    <name type="scientific">Rhodoglobus vestalii</name>
    <dbReference type="NCBI Taxonomy" id="193384"/>
    <lineage>
        <taxon>Bacteria</taxon>
        <taxon>Bacillati</taxon>
        <taxon>Actinomycetota</taxon>
        <taxon>Actinomycetes</taxon>
        <taxon>Micrococcales</taxon>
        <taxon>Microbacteriaceae</taxon>
        <taxon>Rhodoglobus</taxon>
    </lineage>
</organism>
<reference evidence="1 2" key="1">
    <citation type="submission" date="2019-06" db="EMBL/GenBank/DDBJ databases">
        <title>Sequencing the genomes of 1000 actinobacteria strains.</title>
        <authorList>
            <person name="Klenk H.-P."/>
        </authorList>
    </citation>
    <scope>NUCLEOTIDE SEQUENCE [LARGE SCALE GENOMIC DNA]</scope>
    <source>
        <strain evidence="1 2">DSM 21947</strain>
    </source>
</reference>
<gene>
    <name evidence="1" type="ORF">FB472_1025</name>
</gene>